<name>A0A0L0N8K8_TOLOC</name>
<dbReference type="AlphaFoldDB" id="A0A0L0N8K8"/>
<feature type="transmembrane region" description="Helical" evidence="2">
    <location>
        <begin position="599"/>
        <end position="625"/>
    </location>
</feature>
<organism evidence="3 4">
    <name type="scientific">Tolypocladium ophioglossoides (strain CBS 100239)</name>
    <name type="common">Snaketongue truffleclub</name>
    <name type="synonym">Elaphocordyceps ophioglossoides</name>
    <dbReference type="NCBI Taxonomy" id="1163406"/>
    <lineage>
        <taxon>Eukaryota</taxon>
        <taxon>Fungi</taxon>
        <taxon>Dikarya</taxon>
        <taxon>Ascomycota</taxon>
        <taxon>Pezizomycotina</taxon>
        <taxon>Sordariomycetes</taxon>
        <taxon>Hypocreomycetidae</taxon>
        <taxon>Hypocreales</taxon>
        <taxon>Ophiocordycipitaceae</taxon>
        <taxon>Tolypocladium</taxon>
    </lineage>
</organism>
<gene>
    <name evidence="3" type="ORF">TOPH_05245</name>
</gene>
<comment type="caution">
    <text evidence="3">The sequence shown here is derived from an EMBL/GenBank/DDBJ whole genome shotgun (WGS) entry which is preliminary data.</text>
</comment>
<feature type="transmembrane region" description="Helical" evidence="2">
    <location>
        <begin position="645"/>
        <end position="667"/>
    </location>
</feature>
<feature type="compositionally biased region" description="Polar residues" evidence="1">
    <location>
        <begin position="389"/>
        <end position="402"/>
    </location>
</feature>
<keyword evidence="2" id="KW-1133">Transmembrane helix</keyword>
<dbReference type="OrthoDB" id="4961108at2759"/>
<proteinExistence type="predicted"/>
<sequence length="789" mass="89437">MDRRAYHDGSPSEDIFEYLTFLRNPGDWERWSREIEGFSRAWGVWDYVNPDATEQPQKPGRPELPTPPVAWDFPKRRVYESNEDFQVRFQEFKFEREFLNTEYDMYRERYRVDCQEYSIKLTDYTKAMERLSQLNIAIYATCSGTWRDCITDQSTATPQSKLRKLRESIRPVDHPVGDLLLVDLPVDLPTNPSVDPYDHPSFSLSADPSVDLPADQPGDHPADVPVNFPAKLPVQPTVGPCIDHSGDSVVNQLVRAPRREDSRFKDFRAVAAAQHVTDWEAWTHDFLVAWGRCNKQNDPRIDDEARMAFLDAASKRSNTFFEKWRAKLDVSAAQGTKPIRVPELAGEFRAALLREQAQAPGARIANGLRQKPPKGSQKRSLESWRESVDIQSQRSDSQNQSETEYRKCPGCLMQHLVKPDAWWETCFVYHQLSGKKEVPSFFYVTMASQVQVEDWLRKHPKERELADEWEPEEGMDTDRRQAVQDLVISLGLDERVQERLGQLSHLSARRCDFVARVPLPCLLIARAPDVIYASLSLILVHAVFGLLWLALGVEPSGQVFGAKAHGVSDDGSAELLRRQHCCQVAVDEHMQGLHQLRRLLVIVLLVRLQLFYPLLGAVLGLQLSLRLQFLPQGLDPGVERIRQQLLVFQVGAVILQLPLSLLILGSLRGQIGVGFHNGLGYQGRENGPRERQEGFRVGHVFESRLNDARLPLGWQRGLLLGGPYLMRSKSAMKPASCPSRRVGPSPFRAPSHARGLFVGAPSTSTPNWRHTPAPRNWAICRPPSCASHA</sequence>
<keyword evidence="2" id="KW-0812">Transmembrane</keyword>
<evidence type="ECO:0000313" key="3">
    <source>
        <dbReference type="EMBL" id="KND90125.1"/>
    </source>
</evidence>
<dbReference type="Proteomes" id="UP000036947">
    <property type="component" value="Unassembled WGS sequence"/>
</dbReference>
<feature type="region of interest" description="Disordered" evidence="1">
    <location>
        <begin position="195"/>
        <end position="219"/>
    </location>
</feature>
<accession>A0A0L0N8K8</accession>
<reference evidence="3 4" key="1">
    <citation type="journal article" date="2015" name="BMC Genomics">
        <title>The genome of the truffle-parasite Tolypocladium ophioglossoides and the evolution of antifungal peptaibiotics.</title>
        <authorList>
            <person name="Quandt C.A."/>
            <person name="Bushley K.E."/>
            <person name="Spatafora J.W."/>
        </authorList>
    </citation>
    <scope>NUCLEOTIDE SEQUENCE [LARGE SCALE GENOMIC DNA]</scope>
    <source>
        <strain evidence="3 4">CBS 100239</strain>
    </source>
</reference>
<evidence type="ECO:0000256" key="2">
    <source>
        <dbReference type="SAM" id="Phobius"/>
    </source>
</evidence>
<feature type="region of interest" description="Disordered" evidence="1">
    <location>
        <begin position="362"/>
        <end position="402"/>
    </location>
</feature>
<evidence type="ECO:0000313" key="4">
    <source>
        <dbReference type="Proteomes" id="UP000036947"/>
    </source>
</evidence>
<feature type="compositionally biased region" description="Basic and acidic residues" evidence="1">
    <location>
        <begin position="379"/>
        <end position="388"/>
    </location>
</feature>
<keyword evidence="4" id="KW-1185">Reference proteome</keyword>
<evidence type="ECO:0000256" key="1">
    <source>
        <dbReference type="SAM" id="MobiDB-lite"/>
    </source>
</evidence>
<keyword evidence="2" id="KW-0472">Membrane</keyword>
<protein>
    <submittedName>
        <fullName evidence="3">Uncharacterized protein</fullName>
    </submittedName>
</protein>
<feature type="transmembrane region" description="Helical" evidence="2">
    <location>
        <begin position="530"/>
        <end position="551"/>
    </location>
</feature>
<dbReference type="EMBL" id="LFRF01000014">
    <property type="protein sequence ID" value="KND90125.1"/>
    <property type="molecule type" value="Genomic_DNA"/>
</dbReference>